<proteinExistence type="predicted"/>
<organism evidence="2 3">
    <name type="scientific">Kingdonia uniflora</name>
    <dbReference type="NCBI Taxonomy" id="39325"/>
    <lineage>
        <taxon>Eukaryota</taxon>
        <taxon>Viridiplantae</taxon>
        <taxon>Streptophyta</taxon>
        <taxon>Embryophyta</taxon>
        <taxon>Tracheophyta</taxon>
        <taxon>Spermatophyta</taxon>
        <taxon>Magnoliopsida</taxon>
        <taxon>Ranunculales</taxon>
        <taxon>Circaeasteraceae</taxon>
        <taxon>Kingdonia</taxon>
    </lineage>
</organism>
<sequence length="382" mass="43637">MNEKVPLTASNRRKRELAREGDLVTYKKKRKTIDPSIVVRPNTVNTTNKGVSEPVPTTESIQAAFGARAESAQAVNIPQGLEFETEYTQDVGPSNKSLLRSFRFQRARSIAIGQIFSHFPKLAGIPKEMDSEAYGHCTCWKWNVSATDRYGGTALLKFREALDNYKLEDHHEHASLSPNAHGTMQTRGRSGGFDQQIIALNDQLQKLKEDKKEFKTNINLRETLKEKISECDLLKETIEQMKEDIELKRVVDEQYALEFADLPRQLNVKILECKNLEEKNISLEAVLRQKFGLEDCNQSLSVELNKKEVWRQTLKKALASEGMGDMGDPIFEELFEHNKRFFTIAQQGPKGDYQEDLISTAVTLENLIIARREKMSKKKKMQ</sequence>
<dbReference type="EMBL" id="JACGCM010001398">
    <property type="protein sequence ID" value="KAF6155956.1"/>
    <property type="molecule type" value="Genomic_DNA"/>
</dbReference>
<dbReference type="Proteomes" id="UP000541444">
    <property type="component" value="Unassembled WGS sequence"/>
</dbReference>
<name>A0A7J7MM41_9MAGN</name>
<feature type="coiled-coil region" evidence="1">
    <location>
        <begin position="197"/>
        <end position="244"/>
    </location>
</feature>
<evidence type="ECO:0000313" key="2">
    <source>
        <dbReference type="EMBL" id="KAF6155956.1"/>
    </source>
</evidence>
<reference evidence="2 3" key="1">
    <citation type="journal article" date="2020" name="IScience">
        <title>Genome Sequencing of the Endangered Kingdonia uniflora (Circaeasteraceae, Ranunculales) Reveals Potential Mechanisms of Evolutionary Specialization.</title>
        <authorList>
            <person name="Sun Y."/>
            <person name="Deng T."/>
            <person name="Zhang A."/>
            <person name="Moore M.J."/>
            <person name="Landis J.B."/>
            <person name="Lin N."/>
            <person name="Zhang H."/>
            <person name="Zhang X."/>
            <person name="Huang J."/>
            <person name="Zhang X."/>
            <person name="Sun H."/>
            <person name="Wang H."/>
        </authorList>
    </citation>
    <scope>NUCLEOTIDE SEQUENCE [LARGE SCALE GENOMIC DNA]</scope>
    <source>
        <strain evidence="2">TB1705</strain>
        <tissue evidence="2">Leaf</tissue>
    </source>
</reference>
<evidence type="ECO:0000256" key="1">
    <source>
        <dbReference type="SAM" id="Coils"/>
    </source>
</evidence>
<gene>
    <name evidence="2" type="ORF">GIB67_039287</name>
</gene>
<evidence type="ECO:0000313" key="3">
    <source>
        <dbReference type="Proteomes" id="UP000541444"/>
    </source>
</evidence>
<dbReference type="AlphaFoldDB" id="A0A7J7MM41"/>
<keyword evidence="1" id="KW-0175">Coiled coil</keyword>
<keyword evidence="3" id="KW-1185">Reference proteome</keyword>
<comment type="caution">
    <text evidence="2">The sequence shown here is derived from an EMBL/GenBank/DDBJ whole genome shotgun (WGS) entry which is preliminary data.</text>
</comment>
<accession>A0A7J7MM41</accession>
<protein>
    <submittedName>
        <fullName evidence="2">Uncharacterized protein</fullName>
    </submittedName>
</protein>